<dbReference type="Gene3D" id="2.40.440.10">
    <property type="entry name" value="L,D-transpeptidase catalytic domain-like"/>
    <property type="match status" value="1"/>
</dbReference>
<name>A0A553E3R6_9FLAO</name>
<evidence type="ECO:0000256" key="7">
    <source>
        <dbReference type="PROSITE-ProRule" id="PRU01373"/>
    </source>
</evidence>
<dbReference type="GO" id="GO:0009252">
    <property type="term" value="P:peptidoglycan biosynthetic process"/>
    <property type="evidence" value="ECO:0007669"/>
    <property type="project" value="UniProtKB-UniPathway"/>
</dbReference>
<dbReference type="PANTHER" id="PTHR41533:SF2">
    <property type="entry name" value="BLR7131 PROTEIN"/>
    <property type="match status" value="1"/>
</dbReference>
<gene>
    <name evidence="9" type="ORF">FNW21_08130</name>
</gene>
<evidence type="ECO:0000259" key="8">
    <source>
        <dbReference type="PROSITE" id="PS52029"/>
    </source>
</evidence>
<dbReference type="InterPro" id="IPR052905">
    <property type="entry name" value="LD-transpeptidase_YkuD-like"/>
</dbReference>
<feature type="domain" description="L,D-TPase catalytic" evidence="8">
    <location>
        <begin position="305"/>
        <end position="480"/>
    </location>
</feature>
<evidence type="ECO:0000256" key="5">
    <source>
        <dbReference type="ARBA" id="ARBA00022984"/>
    </source>
</evidence>
<keyword evidence="10" id="KW-1185">Reference proteome</keyword>
<dbReference type="GO" id="GO:0004180">
    <property type="term" value="F:carboxypeptidase activity"/>
    <property type="evidence" value="ECO:0007669"/>
    <property type="project" value="UniProtKB-ARBA"/>
</dbReference>
<keyword evidence="3" id="KW-0808">Transferase</keyword>
<dbReference type="UniPathway" id="UPA00219"/>
<dbReference type="InterPro" id="IPR038063">
    <property type="entry name" value="Transpep_catalytic_dom"/>
</dbReference>
<dbReference type="SUPFAM" id="SSF47090">
    <property type="entry name" value="PGBD-like"/>
    <property type="match status" value="1"/>
</dbReference>
<feature type="active site" description="Proton donor/acceptor" evidence="7">
    <location>
        <position position="433"/>
    </location>
</feature>
<dbReference type="PROSITE" id="PS52029">
    <property type="entry name" value="LD_TPASE"/>
    <property type="match status" value="1"/>
</dbReference>
<dbReference type="Pfam" id="PF03734">
    <property type="entry name" value="YkuD"/>
    <property type="match status" value="1"/>
</dbReference>
<dbReference type="GO" id="GO:0016740">
    <property type="term" value="F:transferase activity"/>
    <property type="evidence" value="ECO:0007669"/>
    <property type="project" value="UniProtKB-KW"/>
</dbReference>
<dbReference type="RefSeq" id="WP_144256240.1">
    <property type="nucleotide sequence ID" value="NZ_VJZT01000007.1"/>
</dbReference>
<dbReference type="EMBL" id="VJZT01000007">
    <property type="protein sequence ID" value="TRX39664.1"/>
    <property type="molecule type" value="Genomic_DNA"/>
</dbReference>
<dbReference type="InterPro" id="IPR045380">
    <property type="entry name" value="LD_TPept_scaffold_dom"/>
</dbReference>
<dbReference type="InterPro" id="IPR036365">
    <property type="entry name" value="PGBD-like_sf"/>
</dbReference>
<sequence length="530" mass="61317">MTKFCLFIVGCFFLGCQKEVPKTIASYENIAPKTLSKIRVTGNALPIDSLDLALFDSRILTEFYKASGYKTVWQSDTNRKIIVEQLLQSEQEGLNPKDFHVDNLQELEQKHASLTGKELVHYDILLTHNFQKYLIQVNMGKLNPTNLYTDWDLKQPHFDVNAVLSEGFATNSFNGILEKYHPKSVTYNSLIKALALINTYPVDRLKPIIVGQKLVLNDTNSSLIQIKKRLRYWNDLGGKDSLNRVYNKKTFEAVKRFQYRHGLISDGVIGPGTVVALNFTKTQRKEQIIANLERWRWFNQEFNENYILINIPNYSLNVVEKQDTVVFRKVVVGTAKRRTPILTSALKTVVFNPTWTVPPTILKEDVVPAMMRNRNYLKNKSITIYDSNGKEVSPNQWNASKPNNYKYIQSPGMGNSLGVMKILFPNNHSVYLHDTNHRNLFGMHNRSLSSGCVRVENPLELAQQVLNDSEKWSKQRIDSVVATKKTNYVKINKNYAIYLWYWTAWSEKNKLYFRTDIYKLDSELYSKLRN</sequence>
<evidence type="ECO:0000256" key="2">
    <source>
        <dbReference type="ARBA" id="ARBA00005992"/>
    </source>
</evidence>
<comment type="similarity">
    <text evidence="2">Belongs to the YkuD family.</text>
</comment>
<dbReference type="CDD" id="cd16913">
    <property type="entry name" value="YkuD_like"/>
    <property type="match status" value="1"/>
</dbReference>
<reference evidence="9 10" key="1">
    <citation type="submission" date="2019-07" db="EMBL/GenBank/DDBJ databases">
        <title>Novel species of Flavobacterium.</title>
        <authorList>
            <person name="Liu Q."/>
            <person name="Xin Y.-H."/>
        </authorList>
    </citation>
    <scope>NUCLEOTIDE SEQUENCE [LARGE SCALE GENOMIC DNA]</scope>
    <source>
        <strain evidence="9 10">LB1R34</strain>
    </source>
</reference>
<organism evidence="9 10">
    <name type="scientific">Flavobacterium restrictum</name>
    <dbReference type="NCBI Taxonomy" id="2594428"/>
    <lineage>
        <taxon>Bacteria</taxon>
        <taxon>Pseudomonadati</taxon>
        <taxon>Bacteroidota</taxon>
        <taxon>Flavobacteriia</taxon>
        <taxon>Flavobacteriales</taxon>
        <taxon>Flavobacteriaceae</taxon>
        <taxon>Flavobacterium</taxon>
    </lineage>
</organism>
<dbReference type="InterPro" id="IPR002477">
    <property type="entry name" value="Peptidoglycan-bd-like"/>
</dbReference>
<feature type="active site" description="Nucleophile" evidence="7">
    <location>
        <position position="452"/>
    </location>
</feature>
<evidence type="ECO:0000313" key="10">
    <source>
        <dbReference type="Proteomes" id="UP000316371"/>
    </source>
</evidence>
<protein>
    <submittedName>
        <fullName evidence="9">L,D-transpeptidase family protein</fullName>
    </submittedName>
</protein>
<dbReference type="Proteomes" id="UP000316371">
    <property type="component" value="Unassembled WGS sequence"/>
</dbReference>
<evidence type="ECO:0000256" key="6">
    <source>
        <dbReference type="ARBA" id="ARBA00023316"/>
    </source>
</evidence>
<dbReference type="Pfam" id="PF20142">
    <property type="entry name" value="Scaffold"/>
    <property type="match status" value="1"/>
</dbReference>
<dbReference type="OrthoDB" id="9778545at2"/>
<evidence type="ECO:0000313" key="9">
    <source>
        <dbReference type="EMBL" id="TRX39664.1"/>
    </source>
</evidence>
<dbReference type="AlphaFoldDB" id="A0A553E3R6"/>
<comment type="pathway">
    <text evidence="1 7">Cell wall biogenesis; peptidoglycan biosynthesis.</text>
</comment>
<dbReference type="PROSITE" id="PS51257">
    <property type="entry name" value="PROKAR_LIPOPROTEIN"/>
    <property type="match status" value="1"/>
</dbReference>
<keyword evidence="4 7" id="KW-0133">Cell shape</keyword>
<proteinExistence type="inferred from homology"/>
<keyword evidence="5 7" id="KW-0573">Peptidoglycan synthesis</keyword>
<dbReference type="GO" id="GO:0071555">
    <property type="term" value="P:cell wall organization"/>
    <property type="evidence" value="ECO:0007669"/>
    <property type="project" value="UniProtKB-UniRule"/>
</dbReference>
<dbReference type="InterPro" id="IPR005490">
    <property type="entry name" value="LD_TPept_cat_dom"/>
</dbReference>
<evidence type="ECO:0000256" key="4">
    <source>
        <dbReference type="ARBA" id="ARBA00022960"/>
    </source>
</evidence>
<dbReference type="SUPFAM" id="SSF141523">
    <property type="entry name" value="L,D-transpeptidase catalytic domain-like"/>
    <property type="match status" value="1"/>
</dbReference>
<accession>A0A553E3R6</accession>
<comment type="caution">
    <text evidence="9">The sequence shown here is derived from an EMBL/GenBank/DDBJ whole genome shotgun (WGS) entry which is preliminary data.</text>
</comment>
<dbReference type="PANTHER" id="PTHR41533">
    <property type="entry name" value="L,D-TRANSPEPTIDASE HI_1667-RELATED"/>
    <property type="match status" value="1"/>
</dbReference>
<dbReference type="InterPro" id="IPR036366">
    <property type="entry name" value="PGBDSf"/>
</dbReference>
<dbReference type="Gene3D" id="1.10.101.10">
    <property type="entry name" value="PGBD-like superfamily/PGBD"/>
    <property type="match status" value="1"/>
</dbReference>
<evidence type="ECO:0000256" key="3">
    <source>
        <dbReference type="ARBA" id="ARBA00022679"/>
    </source>
</evidence>
<evidence type="ECO:0000256" key="1">
    <source>
        <dbReference type="ARBA" id="ARBA00004752"/>
    </source>
</evidence>
<dbReference type="GO" id="GO:0008360">
    <property type="term" value="P:regulation of cell shape"/>
    <property type="evidence" value="ECO:0007669"/>
    <property type="project" value="UniProtKB-UniRule"/>
</dbReference>
<dbReference type="Pfam" id="PF01471">
    <property type="entry name" value="PG_binding_1"/>
    <property type="match status" value="1"/>
</dbReference>
<keyword evidence="6 7" id="KW-0961">Cell wall biogenesis/degradation</keyword>